<dbReference type="InterPro" id="IPR050297">
    <property type="entry name" value="LipidA_mod_glycosyltrf_83"/>
</dbReference>
<evidence type="ECO:0000256" key="8">
    <source>
        <dbReference type="SAM" id="Phobius"/>
    </source>
</evidence>
<dbReference type="GO" id="GO:0005886">
    <property type="term" value="C:plasma membrane"/>
    <property type="evidence" value="ECO:0007669"/>
    <property type="project" value="UniProtKB-SubCell"/>
</dbReference>
<dbReference type="PANTHER" id="PTHR33908:SF3">
    <property type="entry name" value="UNDECAPRENYL PHOSPHATE-ALPHA-4-AMINO-4-DEOXY-L-ARABINOSE ARABINOSYL TRANSFERASE"/>
    <property type="match status" value="1"/>
</dbReference>
<dbReference type="AlphaFoldDB" id="A0A0S3QW06"/>
<feature type="transmembrane region" description="Helical" evidence="8">
    <location>
        <begin position="93"/>
        <end position="110"/>
    </location>
</feature>
<feature type="transmembrane region" description="Helical" evidence="8">
    <location>
        <begin position="141"/>
        <end position="161"/>
    </location>
</feature>
<sequence>MRESKYKYKLAFIGLILFVSITIFPTLGKVSLWEIDEGRYLVTAQNAIKYGKWIVPEYNGGPRIEKPPLMVWLVAASSIILNHGKVNEFTARLPSSIAAILVLVLIYVLVKCETQREDVAVLSAFLLSTSLLFVKHARFAITDMVLLFFITLSILLAYLAVEKESPWYLLAAFASCGLGYMDKGPVGLVIPAGIILLWCYSEKKLDRIPWKWVPLGILIFAVLTLWWPILVGPAYWEQFLIKSNIKRAFQNPSWKTSTFFYILNFPAHFILPSAGIIATAYALRRYTKPNIGLFAVWFAFVFVLFSISDTKRSSYILPLYPAAATLVGWGLVRLKSYKDSSLWFSSCNYIALALAAGLFTWWMAMLFKYKADPHTYFISISWFGVILLSFTLLKKRPLTLFLMYCALFAFTYTNFYQPIADRLYHSPKPCVERMKEIVKDAPIYRYNSLRANEYWYWQRRVLPRVDQALQPPYYFYTRNSTPKLYGSYKPILCCSYQDEELCLYKME</sequence>
<feature type="transmembrane region" description="Helical" evidence="8">
    <location>
        <begin position="290"/>
        <end position="308"/>
    </location>
</feature>
<dbReference type="GO" id="GO:0016763">
    <property type="term" value="F:pentosyltransferase activity"/>
    <property type="evidence" value="ECO:0007669"/>
    <property type="project" value="TreeGrafter"/>
</dbReference>
<keyword evidence="4" id="KW-0808">Transferase</keyword>
<keyword evidence="3" id="KW-0328">Glycosyltransferase</keyword>
<dbReference type="KEGG" id="ttk:TST_1717"/>
<feature type="transmembrane region" description="Helical" evidence="8">
    <location>
        <begin position="376"/>
        <end position="393"/>
    </location>
</feature>
<feature type="transmembrane region" description="Helical" evidence="8">
    <location>
        <begin position="314"/>
        <end position="334"/>
    </location>
</feature>
<gene>
    <name evidence="10" type="ORF">TST_1717</name>
</gene>
<name>A0A0S3QW06_THET7</name>
<comment type="subcellular location">
    <subcellularLocation>
        <location evidence="1">Cell membrane</location>
        <topology evidence="1">Multi-pass membrane protein</topology>
    </subcellularLocation>
</comment>
<feature type="transmembrane region" description="Helical" evidence="8">
    <location>
        <begin position="400"/>
        <end position="419"/>
    </location>
</feature>
<evidence type="ECO:0000259" key="9">
    <source>
        <dbReference type="Pfam" id="PF13231"/>
    </source>
</evidence>
<accession>A0A0S3QW06</accession>
<evidence type="ECO:0000313" key="11">
    <source>
        <dbReference type="Proteomes" id="UP000063234"/>
    </source>
</evidence>
<dbReference type="GO" id="GO:0010041">
    <property type="term" value="P:response to iron(III) ion"/>
    <property type="evidence" value="ECO:0007669"/>
    <property type="project" value="TreeGrafter"/>
</dbReference>
<keyword evidence="2" id="KW-1003">Cell membrane</keyword>
<feature type="transmembrane region" description="Helical" evidence="8">
    <location>
        <begin position="346"/>
        <end position="364"/>
    </location>
</feature>
<reference evidence="11" key="1">
    <citation type="journal article" date="2018" name="Science">
        <title>A primordial and reversible TCA cycle in a facultatively chemolithoautotrophic thermophile.</title>
        <authorList>
            <person name="Nunoura T."/>
            <person name="Chikaraishi Y."/>
            <person name="Izaki R."/>
            <person name="Suwa T."/>
            <person name="Sato T."/>
            <person name="Harada T."/>
            <person name="Mori K."/>
            <person name="Kato Y."/>
            <person name="Miyazaki M."/>
            <person name="Shimamura S."/>
            <person name="Yanagawa K."/>
            <person name="Shuto A."/>
            <person name="Ohkouchi N."/>
            <person name="Fujita N."/>
            <person name="Takaki Y."/>
            <person name="Atomi H."/>
            <person name="Takai K."/>
        </authorList>
    </citation>
    <scope>NUCLEOTIDE SEQUENCE [LARGE SCALE GENOMIC DNA]</scope>
    <source>
        <strain evidence="11">DSM 17441 / JCM 13301 / NBRC 103674 / ABI70S6</strain>
    </source>
</reference>
<keyword evidence="11" id="KW-1185">Reference proteome</keyword>
<evidence type="ECO:0000256" key="4">
    <source>
        <dbReference type="ARBA" id="ARBA00022679"/>
    </source>
</evidence>
<evidence type="ECO:0000256" key="1">
    <source>
        <dbReference type="ARBA" id="ARBA00004651"/>
    </source>
</evidence>
<evidence type="ECO:0000313" key="10">
    <source>
        <dbReference type="EMBL" id="BAT72501.1"/>
    </source>
</evidence>
<feature type="domain" description="Glycosyltransferase RgtA/B/C/D-like" evidence="9">
    <location>
        <begin position="66"/>
        <end position="227"/>
    </location>
</feature>
<evidence type="ECO:0000256" key="7">
    <source>
        <dbReference type="ARBA" id="ARBA00023136"/>
    </source>
</evidence>
<dbReference type="InterPro" id="IPR038731">
    <property type="entry name" value="RgtA/B/C-like"/>
</dbReference>
<keyword evidence="5 8" id="KW-0812">Transmembrane</keyword>
<dbReference type="OrthoDB" id="9815691at2"/>
<organism evidence="10 11">
    <name type="scientific">Thermosulfidibacter takaii (strain DSM 17441 / JCM 13301 / NBRC 103674 / ABI70S6)</name>
    <dbReference type="NCBI Taxonomy" id="1298851"/>
    <lineage>
        <taxon>Bacteria</taxon>
        <taxon>Pseudomonadati</taxon>
        <taxon>Thermosulfidibacterota</taxon>
        <taxon>Thermosulfidibacteria</taxon>
        <taxon>Thermosulfidibacterales</taxon>
        <taxon>Thermosulfidibacteraceae</taxon>
    </lineage>
</organism>
<evidence type="ECO:0000256" key="3">
    <source>
        <dbReference type="ARBA" id="ARBA00022676"/>
    </source>
</evidence>
<keyword evidence="7 8" id="KW-0472">Membrane</keyword>
<dbReference type="EMBL" id="AP013035">
    <property type="protein sequence ID" value="BAT72501.1"/>
    <property type="molecule type" value="Genomic_DNA"/>
</dbReference>
<evidence type="ECO:0000256" key="6">
    <source>
        <dbReference type="ARBA" id="ARBA00022989"/>
    </source>
</evidence>
<protein>
    <recommendedName>
        <fullName evidence="9">Glycosyltransferase RgtA/B/C/D-like domain-containing protein</fullName>
    </recommendedName>
</protein>
<evidence type="ECO:0000256" key="5">
    <source>
        <dbReference type="ARBA" id="ARBA00022692"/>
    </source>
</evidence>
<feature type="transmembrane region" description="Helical" evidence="8">
    <location>
        <begin position="212"/>
        <end position="236"/>
    </location>
</feature>
<keyword evidence="6 8" id="KW-1133">Transmembrane helix</keyword>
<dbReference type="Pfam" id="PF13231">
    <property type="entry name" value="PMT_2"/>
    <property type="match status" value="1"/>
</dbReference>
<dbReference type="STRING" id="1298851.TST_1717"/>
<feature type="transmembrane region" description="Helical" evidence="8">
    <location>
        <begin position="259"/>
        <end position="283"/>
    </location>
</feature>
<dbReference type="GO" id="GO:0009103">
    <property type="term" value="P:lipopolysaccharide biosynthetic process"/>
    <property type="evidence" value="ECO:0007669"/>
    <property type="project" value="UniProtKB-ARBA"/>
</dbReference>
<feature type="transmembrane region" description="Helical" evidence="8">
    <location>
        <begin position="167"/>
        <end position="200"/>
    </location>
</feature>
<evidence type="ECO:0000256" key="2">
    <source>
        <dbReference type="ARBA" id="ARBA00022475"/>
    </source>
</evidence>
<dbReference type="Proteomes" id="UP000063234">
    <property type="component" value="Chromosome"/>
</dbReference>
<dbReference type="RefSeq" id="WP_068550667.1">
    <property type="nucleotide sequence ID" value="NZ_AP013035.1"/>
</dbReference>
<proteinExistence type="predicted"/>
<dbReference type="PANTHER" id="PTHR33908">
    <property type="entry name" value="MANNOSYLTRANSFERASE YKCB-RELATED"/>
    <property type="match status" value="1"/>
</dbReference>